<dbReference type="InterPro" id="IPR039647">
    <property type="entry name" value="EF_hand_pair_protein_CML-like"/>
</dbReference>
<gene>
    <name evidence="6" type="ORF">EZV62_014022</name>
</gene>
<dbReference type="PROSITE" id="PS00018">
    <property type="entry name" value="EF_HAND_1"/>
    <property type="match status" value="4"/>
</dbReference>
<dbReference type="SMART" id="SM00054">
    <property type="entry name" value="EFh"/>
    <property type="match status" value="4"/>
</dbReference>
<evidence type="ECO:0000313" key="6">
    <source>
        <dbReference type="EMBL" id="TXG59449.1"/>
    </source>
</evidence>
<evidence type="ECO:0000256" key="4">
    <source>
        <dbReference type="ARBA" id="ARBA00022837"/>
    </source>
</evidence>
<dbReference type="Gene3D" id="1.10.238.10">
    <property type="entry name" value="EF-hand"/>
    <property type="match status" value="2"/>
</dbReference>
<accession>A0A5C7HRP7</accession>
<dbReference type="Proteomes" id="UP000323000">
    <property type="component" value="Chromosome 6"/>
</dbReference>
<sequence>MSKVSFLNFRNRLSRKCSSLKSPQLSFSFNKERQKSSNNINVSTVLVQPNVEEMRWVFDKFDTNKDGKISKEEYKAALKLLGNKQGSIAEAEVAKSFQFVDTDGDGFIDFKEFMEMMQNNNNNNMGGDGGEKKSDIQSAFKLFDTNGDGKISAQELMQVLKNIGEKCNLDSCRKMIRGVDADGDGLIDMDEFMNMMTRTMKVS</sequence>
<evidence type="ECO:0000313" key="7">
    <source>
        <dbReference type="Proteomes" id="UP000323000"/>
    </source>
</evidence>
<keyword evidence="2" id="KW-0479">Metal-binding</keyword>
<name>A0A5C7HRP7_9ROSI</name>
<keyword evidence="4" id="KW-0106">Calcium</keyword>
<feature type="domain" description="EF-hand" evidence="5">
    <location>
        <begin position="49"/>
        <end position="84"/>
    </location>
</feature>
<dbReference type="CDD" id="cd00051">
    <property type="entry name" value="EFh"/>
    <property type="match status" value="2"/>
</dbReference>
<feature type="domain" description="EF-hand" evidence="5">
    <location>
        <begin position="131"/>
        <end position="166"/>
    </location>
</feature>
<dbReference type="AlphaFoldDB" id="A0A5C7HRP7"/>
<dbReference type="OrthoDB" id="26525at2759"/>
<dbReference type="Pfam" id="PF13499">
    <property type="entry name" value="EF-hand_7"/>
    <property type="match status" value="2"/>
</dbReference>
<dbReference type="InterPro" id="IPR018247">
    <property type="entry name" value="EF_Hand_1_Ca_BS"/>
</dbReference>
<dbReference type="SUPFAM" id="SSF47473">
    <property type="entry name" value="EF-hand"/>
    <property type="match status" value="1"/>
</dbReference>
<organism evidence="6 7">
    <name type="scientific">Acer yangbiense</name>
    <dbReference type="NCBI Taxonomy" id="1000413"/>
    <lineage>
        <taxon>Eukaryota</taxon>
        <taxon>Viridiplantae</taxon>
        <taxon>Streptophyta</taxon>
        <taxon>Embryophyta</taxon>
        <taxon>Tracheophyta</taxon>
        <taxon>Spermatophyta</taxon>
        <taxon>Magnoliopsida</taxon>
        <taxon>eudicotyledons</taxon>
        <taxon>Gunneridae</taxon>
        <taxon>Pentapetalae</taxon>
        <taxon>rosids</taxon>
        <taxon>malvids</taxon>
        <taxon>Sapindales</taxon>
        <taxon>Sapindaceae</taxon>
        <taxon>Hippocastanoideae</taxon>
        <taxon>Acereae</taxon>
        <taxon>Acer</taxon>
    </lineage>
</organism>
<comment type="caution">
    <text evidence="6">The sequence shown here is derived from an EMBL/GenBank/DDBJ whole genome shotgun (WGS) entry which is preliminary data.</text>
</comment>
<protein>
    <recommendedName>
        <fullName evidence="5">EF-hand domain-containing protein</fullName>
    </recommendedName>
</protein>
<evidence type="ECO:0000256" key="1">
    <source>
        <dbReference type="ARBA" id="ARBA00003291"/>
    </source>
</evidence>
<comment type="function">
    <text evidence="1">Potential calcium sensor.</text>
</comment>
<feature type="domain" description="EF-hand" evidence="5">
    <location>
        <begin position="167"/>
        <end position="202"/>
    </location>
</feature>
<dbReference type="InterPro" id="IPR011992">
    <property type="entry name" value="EF-hand-dom_pair"/>
</dbReference>
<keyword evidence="7" id="KW-1185">Reference proteome</keyword>
<reference evidence="7" key="1">
    <citation type="journal article" date="2019" name="Gigascience">
        <title>De novo genome assembly of the endangered Acer yangbiense, a plant species with extremely small populations endemic to Yunnan Province, China.</title>
        <authorList>
            <person name="Yang J."/>
            <person name="Wariss H.M."/>
            <person name="Tao L."/>
            <person name="Zhang R."/>
            <person name="Yun Q."/>
            <person name="Hollingsworth P."/>
            <person name="Dao Z."/>
            <person name="Luo G."/>
            <person name="Guo H."/>
            <person name="Ma Y."/>
            <person name="Sun W."/>
        </authorList>
    </citation>
    <scope>NUCLEOTIDE SEQUENCE [LARGE SCALE GENOMIC DNA]</scope>
    <source>
        <strain evidence="7">cv. Malutang</strain>
    </source>
</reference>
<dbReference type="GO" id="GO:0005509">
    <property type="term" value="F:calcium ion binding"/>
    <property type="evidence" value="ECO:0007669"/>
    <property type="project" value="InterPro"/>
</dbReference>
<evidence type="ECO:0000256" key="2">
    <source>
        <dbReference type="ARBA" id="ARBA00022723"/>
    </source>
</evidence>
<evidence type="ECO:0000256" key="3">
    <source>
        <dbReference type="ARBA" id="ARBA00022737"/>
    </source>
</evidence>
<dbReference type="PROSITE" id="PS50222">
    <property type="entry name" value="EF_HAND_2"/>
    <property type="match status" value="4"/>
</dbReference>
<dbReference type="EMBL" id="VAHF01000006">
    <property type="protein sequence ID" value="TXG59449.1"/>
    <property type="molecule type" value="Genomic_DNA"/>
</dbReference>
<keyword evidence="3" id="KW-0677">Repeat</keyword>
<dbReference type="FunFam" id="1.10.238.10:FF:000089">
    <property type="entry name" value="calmodulin-like protein 3"/>
    <property type="match status" value="1"/>
</dbReference>
<dbReference type="InterPro" id="IPR002048">
    <property type="entry name" value="EF_hand_dom"/>
</dbReference>
<feature type="domain" description="EF-hand" evidence="5">
    <location>
        <begin position="88"/>
        <end position="123"/>
    </location>
</feature>
<proteinExistence type="predicted"/>
<dbReference type="PANTHER" id="PTHR10891">
    <property type="entry name" value="EF-HAND CALCIUM-BINDING DOMAIN CONTAINING PROTEIN"/>
    <property type="match status" value="1"/>
</dbReference>
<evidence type="ECO:0000259" key="5">
    <source>
        <dbReference type="PROSITE" id="PS50222"/>
    </source>
</evidence>
<dbReference type="GO" id="GO:0005737">
    <property type="term" value="C:cytoplasm"/>
    <property type="evidence" value="ECO:0007669"/>
    <property type="project" value="UniProtKB-ARBA"/>
</dbReference>